<protein>
    <submittedName>
        <fullName evidence="1">Uncharacterized protein</fullName>
    </submittedName>
</protein>
<name>A0A0A9A121_ARUDO</name>
<accession>A0A0A9A121</accession>
<proteinExistence type="predicted"/>
<sequence length="37" mass="4430">MVYIFKKIVIRTVYGFREYVKRSSINCQLLALTMLTM</sequence>
<evidence type="ECO:0000313" key="1">
    <source>
        <dbReference type="EMBL" id="JAD43618.1"/>
    </source>
</evidence>
<organism evidence="1">
    <name type="scientific">Arundo donax</name>
    <name type="common">Giant reed</name>
    <name type="synonym">Donax arundinaceus</name>
    <dbReference type="NCBI Taxonomy" id="35708"/>
    <lineage>
        <taxon>Eukaryota</taxon>
        <taxon>Viridiplantae</taxon>
        <taxon>Streptophyta</taxon>
        <taxon>Embryophyta</taxon>
        <taxon>Tracheophyta</taxon>
        <taxon>Spermatophyta</taxon>
        <taxon>Magnoliopsida</taxon>
        <taxon>Liliopsida</taxon>
        <taxon>Poales</taxon>
        <taxon>Poaceae</taxon>
        <taxon>PACMAD clade</taxon>
        <taxon>Arundinoideae</taxon>
        <taxon>Arundineae</taxon>
        <taxon>Arundo</taxon>
    </lineage>
</organism>
<dbReference type="EMBL" id="GBRH01254277">
    <property type="protein sequence ID" value="JAD43618.1"/>
    <property type="molecule type" value="Transcribed_RNA"/>
</dbReference>
<dbReference type="AlphaFoldDB" id="A0A0A9A121"/>
<reference evidence="1" key="2">
    <citation type="journal article" date="2015" name="Data Brief">
        <title>Shoot transcriptome of the giant reed, Arundo donax.</title>
        <authorList>
            <person name="Barrero R.A."/>
            <person name="Guerrero F.D."/>
            <person name="Moolhuijzen P."/>
            <person name="Goolsby J.A."/>
            <person name="Tidwell J."/>
            <person name="Bellgard S.E."/>
            <person name="Bellgard M.I."/>
        </authorList>
    </citation>
    <scope>NUCLEOTIDE SEQUENCE</scope>
    <source>
        <tissue evidence="1">Shoot tissue taken approximately 20 cm above the soil surface</tissue>
    </source>
</reference>
<reference evidence="1" key="1">
    <citation type="submission" date="2014-09" db="EMBL/GenBank/DDBJ databases">
        <authorList>
            <person name="Magalhaes I.L.F."/>
            <person name="Oliveira U."/>
            <person name="Santos F.R."/>
            <person name="Vidigal T.H.D.A."/>
            <person name="Brescovit A.D."/>
            <person name="Santos A.J."/>
        </authorList>
    </citation>
    <scope>NUCLEOTIDE SEQUENCE</scope>
    <source>
        <tissue evidence="1">Shoot tissue taken approximately 20 cm above the soil surface</tissue>
    </source>
</reference>